<dbReference type="AlphaFoldDB" id="A0A5E4LSD3"/>
<sequence>MRGFVITILSVSLIMILVMLAMSFRNAQLSTERALMEPLPMIYAAFLLDDIAYELNSIIGPDLYLDERNDSMIITIKDKLESYNYSPELLAYEPLLTGEIADRTASEISANFSNLTDGEITLFINDDYSYTNNHITNESIFTRDGSTGVAAYEINFTITAVRTNVTHMAFDDNGSVNVTIIYTDLNSTETEQGKILPDRVNTFKVDYVGGGSMTVIIGLKSGNSGSLSMKSTGIGAEIAWTATLPRLNATKRLGYEYDATIDYTQGPVRISKRIGK</sequence>
<proteinExistence type="predicted"/>
<reference evidence="2 3" key="1">
    <citation type="submission" date="2019-08" db="EMBL/GenBank/DDBJ databases">
        <authorList>
            <person name="Vazquez-Campos X."/>
        </authorList>
    </citation>
    <scope>NUCLEOTIDE SEQUENCE [LARGE SCALE GENOMIC DNA]</scope>
    <source>
        <strain evidence="2">LFW-283_2</strain>
    </source>
</reference>
<evidence type="ECO:0000313" key="3">
    <source>
        <dbReference type="Proteomes" id="UP000789941"/>
    </source>
</evidence>
<gene>
    <name evidence="2" type="ORF">LFW2832_01320</name>
</gene>
<organism evidence="2 3">
    <name type="scientific">Candidatus Bilamarchaeum dharawalense</name>
    <dbReference type="NCBI Taxonomy" id="2885759"/>
    <lineage>
        <taxon>Archaea</taxon>
        <taxon>Candidatus Micrarchaeota</taxon>
        <taxon>Candidatus Micrarchaeia</taxon>
        <taxon>Candidatus Anstonellales</taxon>
        <taxon>Candidatus Bilamarchaeaceae</taxon>
        <taxon>Candidatus Bilamarchaeum</taxon>
    </lineage>
</organism>
<keyword evidence="1" id="KW-1133">Transmembrane helix</keyword>
<accession>A0A5E4LSD3</accession>
<dbReference type="EMBL" id="CABMJJ010000003">
    <property type="protein sequence ID" value="VVC02932.1"/>
    <property type="molecule type" value="Genomic_DNA"/>
</dbReference>
<protein>
    <submittedName>
        <fullName evidence="2">Uncharacterized protein</fullName>
    </submittedName>
</protein>
<evidence type="ECO:0000313" key="2">
    <source>
        <dbReference type="EMBL" id="VVC02932.1"/>
    </source>
</evidence>
<keyword evidence="1" id="KW-0812">Transmembrane</keyword>
<dbReference type="Proteomes" id="UP000789941">
    <property type="component" value="Unassembled WGS sequence"/>
</dbReference>
<comment type="caution">
    <text evidence="2">The sequence shown here is derived from an EMBL/GenBank/DDBJ whole genome shotgun (WGS) entry which is preliminary data.</text>
</comment>
<name>A0A5E4LSD3_9ARCH</name>
<evidence type="ECO:0000256" key="1">
    <source>
        <dbReference type="SAM" id="Phobius"/>
    </source>
</evidence>
<keyword evidence="1" id="KW-0472">Membrane</keyword>
<feature type="transmembrane region" description="Helical" evidence="1">
    <location>
        <begin position="6"/>
        <end position="24"/>
    </location>
</feature>